<evidence type="ECO:0000313" key="1">
    <source>
        <dbReference type="EMBL" id="KKS98839.1"/>
    </source>
</evidence>
<organism evidence="1 2">
    <name type="scientific">Candidatus Woesebacteria bacterium GW2011_GWB1_43_14</name>
    <dbReference type="NCBI Taxonomy" id="1618578"/>
    <lineage>
        <taxon>Bacteria</taxon>
        <taxon>Candidatus Woeseibacteriota</taxon>
    </lineage>
</organism>
<protein>
    <submittedName>
        <fullName evidence="1">Uncharacterized protein</fullName>
    </submittedName>
</protein>
<comment type="caution">
    <text evidence="1">The sequence shown here is derived from an EMBL/GenBank/DDBJ whole genome shotgun (WGS) entry which is preliminary data.</text>
</comment>
<dbReference type="EMBL" id="LCFQ01000002">
    <property type="protein sequence ID" value="KKS98839.1"/>
    <property type="molecule type" value="Genomic_DNA"/>
</dbReference>
<sequence length="89" mass="9701">MIVTVVESLVGALEAIMDPHNPSNIAVFRCEGEEYPYAVLVSKNVEDLNKVAEVLPDAVSGRVLRWPSIRTTVPDPQTVVDLISQVSVI</sequence>
<dbReference type="AlphaFoldDB" id="A0A0G1DMH3"/>
<dbReference type="Proteomes" id="UP000034090">
    <property type="component" value="Unassembled WGS sequence"/>
</dbReference>
<reference evidence="1 2" key="1">
    <citation type="journal article" date="2015" name="Nature">
        <title>rRNA introns, odd ribosomes, and small enigmatic genomes across a large radiation of phyla.</title>
        <authorList>
            <person name="Brown C.T."/>
            <person name="Hug L.A."/>
            <person name="Thomas B.C."/>
            <person name="Sharon I."/>
            <person name="Castelle C.J."/>
            <person name="Singh A."/>
            <person name="Wilkins M.J."/>
            <person name="Williams K.H."/>
            <person name="Banfield J.F."/>
        </authorList>
    </citation>
    <scope>NUCLEOTIDE SEQUENCE [LARGE SCALE GENOMIC DNA]</scope>
</reference>
<accession>A0A0G1DMH3</accession>
<proteinExistence type="predicted"/>
<dbReference type="STRING" id="1618578.UV74_C0002G0060"/>
<evidence type="ECO:0000313" key="2">
    <source>
        <dbReference type="Proteomes" id="UP000034090"/>
    </source>
</evidence>
<name>A0A0G1DMH3_9BACT</name>
<gene>
    <name evidence="1" type="ORF">UV74_C0002G0060</name>
</gene>